<sequence>MTDDTLARVRARRRELLGAAQDDAIAAAEDAFDRPFQDYARRNVWGATWLNGVLPARELALVNIGMLAGLGRFEEMGVYVGVARRLGVPVGQLQELLMHITVYCGTPVGRQAFKAARAALTLLLSEKSHGDDES</sequence>
<accession>A0ABN1CBD5</accession>
<protein>
    <submittedName>
        <fullName evidence="2">Carboxymuconolactone decarboxylase family protein</fullName>
    </submittedName>
</protein>
<dbReference type="Gene3D" id="1.20.1290.10">
    <property type="entry name" value="AhpD-like"/>
    <property type="match status" value="1"/>
</dbReference>
<dbReference type="SUPFAM" id="SSF69118">
    <property type="entry name" value="AhpD-like"/>
    <property type="match status" value="1"/>
</dbReference>
<evidence type="ECO:0000259" key="1">
    <source>
        <dbReference type="Pfam" id="PF02627"/>
    </source>
</evidence>
<dbReference type="InterPro" id="IPR029032">
    <property type="entry name" value="AhpD-like"/>
</dbReference>
<dbReference type="InterPro" id="IPR052512">
    <property type="entry name" value="4CMD/NDH-1_regulator"/>
</dbReference>
<dbReference type="RefSeq" id="WP_343927943.1">
    <property type="nucleotide sequence ID" value="NZ_BAAAEN010000014.1"/>
</dbReference>
<keyword evidence="3" id="KW-1185">Reference proteome</keyword>
<gene>
    <name evidence="2" type="ORF">GCM10009097_35080</name>
</gene>
<evidence type="ECO:0000313" key="2">
    <source>
        <dbReference type="EMBL" id="GAA0514628.1"/>
    </source>
</evidence>
<reference evidence="2 3" key="1">
    <citation type="journal article" date="2019" name="Int. J. Syst. Evol. Microbiol.">
        <title>The Global Catalogue of Microorganisms (GCM) 10K type strain sequencing project: providing services to taxonomists for standard genome sequencing and annotation.</title>
        <authorList>
            <consortium name="The Broad Institute Genomics Platform"/>
            <consortium name="The Broad Institute Genome Sequencing Center for Infectious Disease"/>
            <person name="Wu L."/>
            <person name="Ma J."/>
        </authorList>
    </citation>
    <scope>NUCLEOTIDE SEQUENCE [LARGE SCALE GENOMIC DNA]</scope>
    <source>
        <strain evidence="2 3">JCM 14330</strain>
    </source>
</reference>
<dbReference type="PANTHER" id="PTHR33570:SF2">
    <property type="entry name" value="CARBOXYMUCONOLACTONE DECARBOXYLASE-LIKE DOMAIN-CONTAINING PROTEIN"/>
    <property type="match status" value="1"/>
</dbReference>
<evidence type="ECO:0000313" key="3">
    <source>
        <dbReference type="Proteomes" id="UP001501706"/>
    </source>
</evidence>
<feature type="domain" description="Carboxymuconolactone decarboxylase-like" evidence="1">
    <location>
        <begin position="36"/>
        <end position="117"/>
    </location>
</feature>
<name>A0ABN1CBD5_9BURK</name>
<dbReference type="Pfam" id="PF02627">
    <property type="entry name" value="CMD"/>
    <property type="match status" value="1"/>
</dbReference>
<dbReference type="PANTHER" id="PTHR33570">
    <property type="entry name" value="4-CARBOXYMUCONOLACTONE DECARBOXYLASE FAMILY PROTEIN"/>
    <property type="match status" value="1"/>
</dbReference>
<dbReference type="Proteomes" id="UP001501706">
    <property type="component" value="Unassembled WGS sequence"/>
</dbReference>
<dbReference type="EMBL" id="BAAAEN010000014">
    <property type="protein sequence ID" value="GAA0514628.1"/>
    <property type="molecule type" value="Genomic_DNA"/>
</dbReference>
<dbReference type="InterPro" id="IPR003779">
    <property type="entry name" value="CMD-like"/>
</dbReference>
<proteinExistence type="predicted"/>
<comment type="caution">
    <text evidence="2">The sequence shown here is derived from an EMBL/GenBank/DDBJ whole genome shotgun (WGS) entry which is preliminary data.</text>
</comment>
<organism evidence="2 3">
    <name type="scientific">Pigmentiphaga daeguensis</name>
    <dbReference type="NCBI Taxonomy" id="414049"/>
    <lineage>
        <taxon>Bacteria</taxon>
        <taxon>Pseudomonadati</taxon>
        <taxon>Pseudomonadota</taxon>
        <taxon>Betaproteobacteria</taxon>
        <taxon>Burkholderiales</taxon>
        <taxon>Alcaligenaceae</taxon>
        <taxon>Pigmentiphaga</taxon>
    </lineage>
</organism>